<dbReference type="Proteomes" id="UP000481153">
    <property type="component" value="Unassembled WGS sequence"/>
</dbReference>
<keyword evidence="3" id="KW-1185">Reference proteome</keyword>
<feature type="transmembrane region" description="Helical" evidence="1">
    <location>
        <begin position="110"/>
        <end position="127"/>
    </location>
</feature>
<keyword evidence="1" id="KW-1133">Transmembrane helix</keyword>
<reference evidence="2 3" key="1">
    <citation type="submission" date="2019-07" db="EMBL/GenBank/DDBJ databases">
        <title>Genomics analysis of Aphanomyces spp. identifies a new class of oomycete effector associated with host adaptation.</title>
        <authorList>
            <person name="Gaulin E."/>
        </authorList>
    </citation>
    <scope>NUCLEOTIDE SEQUENCE [LARGE SCALE GENOMIC DNA]</scope>
    <source>
        <strain evidence="2 3">ATCC 201684</strain>
    </source>
</reference>
<gene>
    <name evidence="2" type="ORF">Ae201684_012517</name>
</gene>
<feature type="transmembrane region" description="Helical" evidence="1">
    <location>
        <begin position="169"/>
        <end position="188"/>
    </location>
</feature>
<sequence length="375" mass="41598">MILSATLCTFTAKAQYSLRAEGSETCVDIHGQPTMLCLFDKPWFGALEMKVGMACCLLVVYIGRFFEPCEELAVKRSTIWWLLIPATTDTLCTILGNVGLLWIAPSISEMVRGSMLVFNALLLVLVLRRRLFIYQYLNITLVVAAVTVVAAAGVVQAHPSSQTDMANQVLGFSCIILSRFVAACQIVLEEWLLTEHEVAPAVLVGWEGLWGLVQFILLGPLLMLSSADSTGVSKIWHEDFQDTWIKLTNSPSLVLTVSIYSFFMGHVTKHLTSVMTTSIQALHIFLVWLVALGFCYIVGWTDANTPGEPWTRWGWLELAGFGLLIVGTLMYKKVIRLPVDCLYDDEVHSKLEETSPLIQIGQMSAAARNEDNSKV</sequence>
<feature type="transmembrane region" description="Helical" evidence="1">
    <location>
        <begin position="313"/>
        <end position="331"/>
    </location>
</feature>
<dbReference type="AlphaFoldDB" id="A0A6G0WQY9"/>
<protein>
    <recommendedName>
        <fullName evidence="4">EamA domain-containing protein</fullName>
    </recommendedName>
</protein>
<evidence type="ECO:0000256" key="1">
    <source>
        <dbReference type="SAM" id="Phobius"/>
    </source>
</evidence>
<feature type="transmembrane region" description="Helical" evidence="1">
    <location>
        <begin position="78"/>
        <end position="104"/>
    </location>
</feature>
<dbReference type="EMBL" id="VJMJ01000159">
    <property type="protein sequence ID" value="KAF0729873.1"/>
    <property type="molecule type" value="Genomic_DNA"/>
</dbReference>
<keyword evidence="1" id="KW-0472">Membrane</keyword>
<dbReference type="PANTHER" id="PTHR13146:SF6">
    <property type="entry name" value="THH1_TOM1_TOM3 DOMAIN-CONTAINING PROTEIN"/>
    <property type="match status" value="1"/>
</dbReference>
<accession>A0A6G0WQY9</accession>
<feature type="transmembrane region" description="Helical" evidence="1">
    <location>
        <begin position="139"/>
        <end position="157"/>
    </location>
</feature>
<evidence type="ECO:0000313" key="3">
    <source>
        <dbReference type="Proteomes" id="UP000481153"/>
    </source>
</evidence>
<keyword evidence="1" id="KW-0812">Transmembrane</keyword>
<feature type="transmembrane region" description="Helical" evidence="1">
    <location>
        <begin position="200"/>
        <end position="224"/>
    </location>
</feature>
<feature type="transmembrane region" description="Helical" evidence="1">
    <location>
        <begin position="43"/>
        <end position="66"/>
    </location>
</feature>
<dbReference type="GO" id="GO:0016020">
    <property type="term" value="C:membrane"/>
    <property type="evidence" value="ECO:0007669"/>
    <property type="project" value="TreeGrafter"/>
</dbReference>
<feature type="transmembrane region" description="Helical" evidence="1">
    <location>
        <begin position="244"/>
        <end position="263"/>
    </location>
</feature>
<proteinExistence type="predicted"/>
<evidence type="ECO:0000313" key="2">
    <source>
        <dbReference type="EMBL" id="KAF0729873.1"/>
    </source>
</evidence>
<comment type="caution">
    <text evidence="2">The sequence shown here is derived from an EMBL/GenBank/DDBJ whole genome shotgun (WGS) entry which is preliminary data.</text>
</comment>
<dbReference type="PANTHER" id="PTHR13146">
    <property type="match status" value="1"/>
</dbReference>
<feature type="transmembrane region" description="Helical" evidence="1">
    <location>
        <begin position="284"/>
        <end position="301"/>
    </location>
</feature>
<organism evidence="2 3">
    <name type="scientific">Aphanomyces euteiches</name>
    <dbReference type="NCBI Taxonomy" id="100861"/>
    <lineage>
        <taxon>Eukaryota</taxon>
        <taxon>Sar</taxon>
        <taxon>Stramenopiles</taxon>
        <taxon>Oomycota</taxon>
        <taxon>Saprolegniomycetes</taxon>
        <taxon>Saprolegniales</taxon>
        <taxon>Verrucalvaceae</taxon>
        <taxon>Aphanomyces</taxon>
    </lineage>
</organism>
<name>A0A6G0WQY9_9STRA</name>
<evidence type="ECO:0008006" key="4">
    <source>
        <dbReference type="Google" id="ProtNLM"/>
    </source>
</evidence>
<dbReference type="VEuPathDB" id="FungiDB:AeMF1_013548"/>